<sequence length="161" mass="16550">MSLVRSVRASATAALLGGLALSAHAAPAACPYKPEDLAKVIGVGFAAGQEEPGIGGTGCKYKTQGGSMKAGTDFSLWVLVLAPGPNQDMMRTMTAGGPKVRFDAIAGDPDGAARVRGAADDGLLDISYKRGGYVVFLRALGQGKENHEALATKLLKLPRLP</sequence>
<dbReference type="AlphaFoldDB" id="A0A940Y607"/>
<organism evidence="2 3">
    <name type="scientific">Ideonella alba</name>
    <dbReference type="NCBI Taxonomy" id="2824118"/>
    <lineage>
        <taxon>Bacteria</taxon>
        <taxon>Pseudomonadati</taxon>
        <taxon>Pseudomonadota</taxon>
        <taxon>Betaproteobacteria</taxon>
        <taxon>Burkholderiales</taxon>
        <taxon>Sphaerotilaceae</taxon>
        <taxon>Ideonella</taxon>
    </lineage>
</organism>
<dbReference type="RefSeq" id="WP_210851595.1">
    <property type="nucleotide sequence ID" value="NZ_JAGQDD010000001.1"/>
</dbReference>
<evidence type="ECO:0000313" key="3">
    <source>
        <dbReference type="Proteomes" id="UP000676246"/>
    </source>
</evidence>
<feature type="signal peptide" evidence="1">
    <location>
        <begin position="1"/>
        <end position="25"/>
    </location>
</feature>
<accession>A0A940Y607</accession>
<feature type="chain" id="PRO_5036860633" evidence="1">
    <location>
        <begin position="26"/>
        <end position="161"/>
    </location>
</feature>
<reference evidence="2 3" key="1">
    <citation type="submission" date="2021-04" db="EMBL/GenBank/DDBJ databases">
        <title>The genome sequence of Ideonella sp. 3Y2.</title>
        <authorList>
            <person name="Liu Y."/>
        </authorList>
    </citation>
    <scope>NUCLEOTIDE SEQUENCE [LARGE SCALE GENOMIC DNA]</scope>
    <source>
        <strain evidence="2 3">3Y2</strain>
    </source>
</reference>
<proteinExistence type="predicted"/>
<keyword evidence="1" id="KW-0732">Signal</keyword>
<dbReference type="Proteomes" id="UP000676246">
    <property type="component" value="Unassembled WGS sequence"/>
</dbReference>
<keyword evidence="3" id="KW-1185">Reference proteome</keyword>
<protein>
    <submittedName>
        <fullName evidence="2">Uncharacterized protein</fullName>
    </submittedName>
</protein>
<gene>
    <name evidence="2" type="ORF">KAK03_02540</name>
</gene>
<evidence type="ECO:0000256" key="1">
    <source>
        <dbReference type="SAM" id="SignalP"/>
    </source>
</evidence>
<name>A0A940Y607_9BURK</name>
<dbReference type="EMBL" id="JAGQDD010000001">
    <property type="protein sequence ID" value="MBQ0929346.1"/>
    <property type="molecule type" value="Genomic_DNA"/>
</dbReference>
<evidence type="ECO:0000313" key="2">
    <source>
        <dbReference type="EMBL" id="MBQ0929346.1"/>
    </source>
</evidence>
<comment type="caution">
    <text evidence="2">The sequence shown here is derived from an EMBL/GenBank/DDBJ whole genome shotgun (WGS) entry which is preliminary data.</text>
</comment>